<dbReference type="Gene3D" id="2.40.30.60">
    <property type="entry name" value="RimM"/>
    <property type="match status" value="1"/>
</dbReference>
<evidence type="ECO:0000256" key="3">
    <source>
        <dbReference type="ARBA" id="ARBA00022552"/>
    </source>
</evidence>
<dbReference type="InterPro" id="IPR036976">
    <property type="entry name" value="RimM_N_sf"/>
</dbReference>
<dbReference type="SUPFAM" id="SSF50346">
    <property type="entry name" value="PRC-barrel domain"/>
    <property type="match status" value="1"/>
</dbReference>
<evidence type="ECO:0000256" key="5">
    <source>
        <dbReference type="HAMAP-Rule" id="MF_00014"/>
    </source>
</evidence>
<dbReference type="InterPro" id="IPR009000">
    <property type="entry name" value="Transl_B-barrel_sf"/>
</dbReference>
<dbReference type="Pfam" id="PF24986">
    <property type="entry name" value="PRC_RimM"/>
    <property type="match status" value="1"/>
</dbReference>
<evidence type="ECO:0000256" key="1">
    <source>
        <dbReference type="ARBA" id="ARBA00022490"/>
    </source>
</evidence>
<dbReference type="HAMAP" id="MF_00014">
    <property type="entry name" value="Ribosome_mat_RimM"/>
    <property type="match status" value="1"/>
</dbReference>
<evidence type="ECO:0000313" key="8">
    <source>
        <dbReference type="EMBL" id="GGX43596.1"/>
    </source>
</evidence>
<comment type="function">
    <text evidence="5">An accessory protein needed during the final step in the assembly of 30S ribosomal subunit, possibly for assembly of the head region. Essential for efficient processing of 16S rRNA. May be needed both before and after RbfA during the maturation of 16S rRNA. It has affinity for free ribosomal 30S subunits but not for 70S ribosomes.</text>
</comment>
<dbReference type="Pfam" id="PF01782">
    <property type="entry name" value="RimM"/>
    <property type="match status" value="1"/>
</dbReference>
<reference evidence="9" key="1">
    <citation type="journal article" date="2019" name="Int. J. Syst. Evol. Microbiol.">
        <title>The Global Catalogue of Microorganisms (GCM) 10K type strain sequencing project: providing services to taxonomists for standard genome sequencing and annotation.</title>
        <authorList>
            <consortium name="The Broad Institute Genomics Platform"/>
            <consortium name="The Broad Institute Genome Sequencing Center for Infectious Disease"/>
            <person name="Wu L."/>
            <person name="Ma J."/>
        </authorList>
    </citation>
    <scope>NUCLEOTIDE SEQUENCE [LARGE SCALE GENOMIC DNA]</scope>
    <source>
        <strain evidence="9">KCTC 23917</strain>
    </source>
</reference>
<gene>
    <name evidence="5 8" type="primary">rimM</name>
    <name evidence="8" type="ORF">GCM10010946_22640</name>
</gene>
<dbReference type="InterPro" id="IPR056792">
    <property type="entry name" value="PRC_RimM"/>
</dbReference>
<dbReference type="InterPro" id="IPR011961">
    <property type="entry name" value="RimM"/>
</dbReference>
<dbReference type="SUPFAM" id="SSF50447">
    <property type="entry name" value="Translation proteins"/>
    <property type="match status" value="1"/>
</dbReference>
<protein>
    <recommendedName>
        <fullName evidence="5">Ribosome maturation factor RimM</fullName>
    </recommendedName>
</protein>
<comment type="domain">
    <text evidence="5">The PRC barrel domain binds ribosomal protein uS19.</text>
</comment>
<keyword evidence="9" id="KW-1185">Reference proteome</keyword>
<comment type="subcellular location">
    <subcellularLocation>
        <location evidence="5">Cytoplasm</location>
    </subcellularLocation>
</comment>
<sequence>MSAEMHVPEDLVLVGHISGAFGIQGWVKIRPYSADADALFNARQWWLNKPELREINCLEVKPHGEDVVARLRGVADRNAAEALKGSTVSISRQSFPPLEDGEFYWVDLIGLSVQNLQGDSLGVVRDLMDNGAHPILRVAAAEVPEAELHKYERLIPFVDQFVKQVDLQEKRVQVDWGLDF</sequence>
<organism evidence="8 9">
    <name type="scientific">Undibacterium squillarum</name>
    <dbReference type="NCBI Taxonomy" id="1131567"/>
    <lineage>
        <taxon>Bacteria</taxon>
        <taxon>Pseudomonadati</taxon>
        <taxon>Pseudomonadota</taxon>
        <taxon>Betaproteobacteria</taxon>
        <taxon>Burkholderiales</taxon>
        <taxon>Oxalobacteraceae</taxon>
        <taxon>Undibacterium</taxon>
    </lineage>
</organism>
<evidence type="ECO:0000259" key="7">
    <source>
        <dbReference type="Pfam" id="PF24986"/>
    </source>
</evidence>
<evidence type="ECO:0000313" key="9">
    <source>
        <dbReference type="Proteomes" id="UP000653343"/>
    </source>
</evidence>
<proteinExistence type="inferred from homology"/>
<dbReference type="RefSeq" id="WP_229793147.1">
    <property type="nucleotide sequence ID" value="NZ_BMYU01000005.1"/>
</dbReference>
<dbReference type="Proteomes" id="UP000653343">
    <property type="component" value="Unassembled WGS sequence"/>
</dbReference>
<comment type="similarity">
    <text evidence="5">Belongs to the RimM family.</text>
</comment>
<feature type="domain" description="Ribosome maturation factor RimM PRC barrel" evidence="7">
    <location>
        <begin position="105"/>
        <end position="176"/>
    </location>
</feature>
<dbReference type="PANTHER" id="PTHR33692:SF1">
    <property type="entry name" value="RIBOSOME MATURATION FACTOR RIMM"/>
    <property type="match status" value="1"/>
</dbReference>
<feature type="domain" description="RimM N-terminal" evidence="6">
    <location>
        <begin position="14"/>
        <end position="93"/>
    </location>
</feature>
<dbReference type="EMBL" id="BMYU01000005">
    <property type="protein sequence ID" value="GGX43596.1"/>
    <property type="molecule type" value="Genomic_DNA"/>
</dbReference>
<dbReference type="PANTHER" id="PTHR33692">
    <property type="entry name" value="RIBOSOME MATURATION FACTOR RIMM"/>
    <property type="match status" value="1"/>
</dbReference>
<accession>A0ABQ2XYM1</accession>
<dbReference type="InterPro" id="IPR011033">
    <property type="entry name" value="PRC_barrel-like_sf"/>
</dbReference>
<comment type="subunit">
    <text evidence="5">Binds ribosomal protein uS19.</text>
</comment>
<evidence type="ECO:0000256" key="2">
    <source>
        <dbReference type="ARBA" id="ARBA00022517"/>
    </source>
</evidence>
<dbReference type="NCBIfam" id="TIGR02273">
    <property type="entry name" value="16S_RimM"/>
    <property type="match status" value="1"/>
</dbReference>
<comment type="caution">
    <text evidence="8">The sequence shown here is derived from an EMBL/GenBank/DDBJ whole genome shotgun (WGS) entry which is preliminary data.</text>
</comment>
<keyword evidence="4 5" id="KW-0143">Chaperone</keyword>
<dbReference type="Gene3D" id="2.30.30.240">
    <property type="entry name" value="PRC-barrel domain"/>
    <property type="match status" value="1"/>
</dbReference>
<dbReference type="InterPro" id="IPR002676">
    <property type="entry name" value="RimM_N"/>
</dbReference>
<name>A0ABQ2XYM1_9BURK</name>
<evidence type="ECO:0000259" key="6">
    <source>
        <dbReference type="Pfam" id="PF01782"/>
    </source>
</evidence>
<keyword evidence="3 5" id="KW-0698">rRNA processing</keyword>
<keyword evidence="1 5" id="KW-0963">Cytoplasm</keyword>
<evidence type="ECO:0000256" key="4">
    <source>
        <dbReference type="ARBA" id="ARBA00023186"/>
    </source>
</evidence>
<keyword evidence="2 5" id="KW-0690">Ribosome biogenesis</keyword>